<sequence length="231" mass="26754">MKHLLFTERMKMADLVHANYRLLFVLPRFGIQLGFGDKSIGEICRTHGISSSLFLLVCNIYTFDDFLPEADELHSFTAEDLTAYLHQSHEDYIREQIPEIGKQVLSLAGCCAGKNGKILERFFDDYSREVTNHFNYEETVVFPYIHNLSEGKRSDEGYSIGQFEKNHSNIEEKLGDLKNILIKYLPDLCPGGPRNRLLLDLFLLEDDLNKHSLIEDRILVPLVEQLEERMR</sequence>
<organism evidence="6 7">
    <name type="scientific">Rikenella microfusus</name>
    <dbReference type="NCBI Taxonomy" id="28139"/>
    <lineage>
        <taxon>Bacteria</taxon>
        <taxon>Pseudomonadati</taxon>
        <taxon>Bacteroidota</taxon>
        <taxon>Bacteroidia</taxon>
        <taxon>Bacteroidales</taxon>
        <taxon>Rikenellaceae</taxon>
        <taxon>Rikenella</taxon>
    </lineage>
</organism>
<keyword evidence="2" id="KW-0963">Cytoplasm</keyword>
<dbReference type="GO" id="GO:0005737">
    <property type="term" value="C:cytoplasm"/>
    <property type="evidence" value="ECO:0007669"/>
    <property type="project" value="UniProtKB-SubCell"/>
</dbReference>
<evidence type="ECO:0000313" key="7">
    <source>
        <dbReference type="Proteomes" id="UP000255233"/>
    </source>
</evidence>
<accession>A0A379MSF9</accession>
<dbReference type="Gene3D" id="1.20.120.520">
    <property type="entry name" value="nmb1532 protein domain like"/>
    <property type="match status" value="1"/>
</dbReference>
<evidence type="ECO:0000313" key="6">
    <source>
        <dbReference type="EMBL" id="SUE34463.1"/>
    </source>
</evidence>
<keyword evidence="3" id="KW-0479">Metal-binding</keyword>
<evidence type="ECO:0000256" key="4">
    <source>
        <dbReference type="ARBA" id="ARBA00023004"/>
    </source>
</evidence>
<proteinExistence type="predicted"/>
<dbReference type="Proteomes" id="UP000255233">
    <property type="component" value="Unassembled WGS sequence"/>
</dbReference>
<keyword evidence="4" id="KW-0408">Iron</keyword>
<keyword evidence="7" id="KW-1185">Reference proteome</keyword>
<evidence type="ECO:0000256" key="3">
    <source>
        <dbReference type="ARBA" id="ARBA00022723"/>
    </source>
</evidence>
<dbReference type="InterPro" id="IPR012312">
    <property type="entry name" value="Hemerythrin-like"/>
</dbReference>
<dbReference type="PANTHER" id="PTHR36438">
    <property type="entry name" value="IRON-SULFUR CLUSTER REPAIR PROTEIN YTFE"/>
    <property type="match status" value="1"/>
</dbReference>
<comment type="subcellular location">
    <subcellularLocation>
        <location evidence="1">Cytoplasm</location>
    </subcellularLocation>
</comment>
<dbReference type="InterPro" id="IPR019903">
    <property type="entry name" value="RIC_family"/>
</dbReference>
<evidence type="ECO:0000256" key="1">
    <source>
        <dbReference type="ARBA" id="ARBA00004496"/>
    </source>
</evidence>
<dbReference type="AlphaFoldDB" id="A0A379MSF9"/>
<dbReference type="STRING" id="880526.GCA_000427365_02132"/>
<dbReference type="OrthoDB" id="937463at2"/>
<gene>
    <name evidence="6" type="ORF">NCTC11190_01687</name>
</gene>
<dbReference type="RefSeq" id="WP_027291675.1">
    <property type="nucleotide sequence ID" value="NZ_CALVFX010000001.1"/>
</dbReference>
<reference evidence="6 7" key="1">
    <citation type="submission" date="2018-06" db="EMBL/GenBank/DDBJ databases">
        <authorList>
            <consortium name="Pathogen Informatics"/>
            <person name="Doyle S."/>
        </authorList>
    </citation>
    <scope>NUCLEOTIDE SEQUENCE [LARGE SCALE GENOMIC DNA]</scope>
    <source>
        <strain evidence="6 7">NCTC11190</strain>
    </source>
</reference>
<name>A0A379MSF9_9BACT</name>
<dbReference type="EMBL" id="UGVL01000001">
    <property type="protein sequence ID" value="SUE34463.1"/>
    <property type="molecule type" value="Genomic_DNA"/>
</dbReference>
<dbReference type="Pfam" id="PF01814">
    <property type="entry name" value="Hemerythrin"/>
    <property type="match status" value="1"/>
</dbReference>
<evidence type="ECO:0000256" key="2">
    <source>
        <dbReference type="ARBA" id="ARBA00022490"/>
    </source>
</evidence>
<dbReference type="GO" id="GO:0046872">
    <property type="term" value="F:metal ion binding"/>
    <property type="evidence" value="ECO:0007669"/>
    <property type="project" value="UniProtKB-KW"/>
</dbReference>
<protein>
    <submittedName>
        <fullName evidence="6">Iron-sulfur cluster repair di-iron protein</fullName>
    </submittedName>
</protein>
<dbReference type="PANTHER" id="PTHR36438:SF1">
    <property type="entry name" value="IRON-SULFUR CLUSTER REPAIR PROTEIN YTFE"/>
    <property type="match status" value="1"/>
</dbReference>
<feature type="domain" description="Hemerythrin-like" evidence="5">
    <location>
        <begin position="91"/>
        <end position="223"/>
    </location>
</feature>
<evidence type="ECO:0000259" key="5">
    <source>
        <dbReference type="Pfam" id="PF01814"/>
    </source>
</evidence>